<gene>
    <name evidence="2" type="ORF">RhiirC2_744683</name>
</gene>
<accession>A0A2N1NC50</accession>
<evidence type="ECO:0000313" key="3">
    <source>
        <dbReference type="Proteomes" id="UP000233469"/>
    </source>
</evidence>
<reference evidence="2 3" key="1">
    <citation type="submission" date="2016-04" db="EMBL/GenBank/DDBJ databases">
        <title>Genome analyses suggest a sexual origin of heterokaryosis in a supposedly ancient asexual fungus.</title>
        <authorList>
            <person name="Ropars J."/>
            <person name="Sedzielewska K."/>
            <person name="Noel J."/>
            <person name="Charron P."/>
            <person name="Farinelli L."/>
            <person name="Marton T."/>
            <person name="Kruger M."/>
            <person name="Pelin A."/>
            <person name="Brachmann A."/>
            <person name="Corradi N."/>
        </authorList>
    </citation>
    <scope>NUCLEOTIDE SEQUENCE [LARGE SCALE GENOMIC DNA]</scope>
    <source>
        <strain evidence="2 3">C2</strain>
    </source>
</reference>
<feature type="region of interest" description="Disordered" evidence="1">
    <location>
        <begin position="33"/>
        <end position="151"/>
    </location>
</feature>
<feature type="compositionally biased region" description="Polar residues" evidence="1">
    <location>
        <begin position="64"/>
        <end position="121"/>
    </location>
</feature>
<evidence type="ECO:0000256" key="1">
    <source>
        <dbReference type="SAM" id="MobiDB-lite"/>
    </source>
</evidence>
<evidence type="ECO:0000313" key="2">
    <source>
        <dbReference type="EMBL" id="PKK71394.1"/>
    </source>
</evidence>
<comment type="caution">
    <text evidence="2">The sequence shown here is derived from an EMBL/GenBank/DDBJ whole genome shotgun (WGS) entry which is preliminary data.</text>
</comment>
<dbReference type="AlphaFoldDB" id="A0A2N1NC50"/>
<sequence length="151" mass="17221">MDYNFTSDIPEDTTPGSPEYIMSNSQRLIVPDSQGYISNHEQHNNPDTYLKQHPVNSNDKKQQSKVLSNSNTNIIQKQNLKLNDSNENYSTNKLSNNKQTNNSDENKNSEQTLQDNLSKKSVTVRHSTRKRTISTINPSSKKINPKKSKLN</sequence>
<organism evidence="2 3">
    <name type="scientific">Rhizophagus irregularis</name>
    <dbReference type="NCBI Taxonomy" id="588596"/>
    <lineage>
        <taxon>Eukaryota</taxon>
        <taxon>Fungi</taxon>
        <taxon>Fungi incertae sedis</taxon>
        <taxon>Mucoromycota</taxon>
        <taxon>Glomeromycotina</taxon>
        <taxon>Glomeromycetes</taxon>
        <taxon>Glomerales</taxon>
        <taxon>Glomeraceae</taxon>
        <taxon>Rhizophagus</taxon>
    </lineage>
</organism>
<reference evidence="2 3" key="2">
    <citation type="submission" date="2017-10" db="EMBL/GenBank/DDBJ databases">
        <title>Extensive intraspecific genome diversity in a model arbuscular mycorrhizal fungus.</title>
        <authorList>
            <person name="Chen E.C.H."/>
            <person name="Morin E."/>
            <person name="Baudet D."/>
            <person name="Noel J."/>
            <person name="Ndikumana S."/>
            <person name="Charron P."/>
            <person name="St-Onge C."/>
            <person name="Giorgi J."/>
            <person name="Grigoriev I.V."/>
            <person name="Roux C."/>
            <person name="Martin F.M."/>
            <person name="Corradi N."/>
        </authorList>
    </citation>
    <scope>NUCLEOTIDE SEQUENCE [LARGE SCALE GENOMIC DNA]</scope>
    <source>
        <strain evidence="2 3">C2</strain>
    </source>
</reference>
<dbReference type="VEuPathDB" id="FungiDB:FUN_021045"/>
<feature type="compositionally biased region" description="Basic residues" evidence="1">
    <location>
        <begin position="122"/>
        <end position="132"/>
    </location>
</feature>
<feature type="region of interest" description="Disordered" evidence="1">
    <location>
        <begin position="1"/>
        <end position="21"/>
    </location>
</feature>
<dbReference type="EMBL" id="LLXL01000524">
    <property type="protein sequence ID" value="PKK71394.1"/>
    <property type="molecule type" value="Genomic_DNA"/>
</dbReference>
<name>A0A2N1NC50_9GLOM</name>
<protein>
    <submittedName>
        <fullName evidence="2">Uncharacterized protein</fullName>
    </submittedName>
</protein>
<proteinExistence type="predicted"/>
<dbReference type="Proteomes" id="UP000233469">
    <property type="component" value="Unassembled WGS sequence"/>
</dbReference>